<feature type="domain" description="DUF1588" evidence="4">
    <location>
        <begin position="442"/>
        <end position="534"/>
    </location>
</feature>
<dbReference type="Pfam" id="PF07624">
    <property type="entry name" value="PSD2"/>
    <property type="match status" value="1"/>
</dbReference>
<dbReference type="InterPro" id="IPR013039">
    <property type="entry name" value="DUF1588"/>
</dbReference>
<dbReference type="KEGG" id="svp:Pan189_11580"/>
<evidence type="ECO:0000313" key="9">
    <source>
        <dbReference type="Proteomes" id="UP000317318"/>
    </source>
</evidence>
<feature type="chain" id="PRO_5022242674" evidence="1">
    <location>
        <begin position="26"/>
        <end position="637"/>
    </location>
</feature>
<proteinExistence type="predicted"/>
<evidence type="ECO:0000259" key="5">
    <source>
        <dbReference type="Pfam" id="PF07631"/>
    </source>
</evidence>
<dbReference type="RefSeq" id="WP_145362972.1">
    <property type="nucleotide sequence ID" value="NZ_CP036268.1"/>
</dbReference>
<protein>
    <submittedName>
        <fullName evidence="8">Planctomycete cytochrome C</fullName>
    </submittedName>
</protein>
<dbReference type="InterPro" id="IPR013043">
    <property type="entry name" value="DUF1595"/>
</dbReference>
<dbReference type="InterPro" id="IPR011429">
    <property type="entry name" value="Cyt_c_Planctomycete-type"/>
</dbReference>
<evidence type="ECO:0000259" key="2">
    <source>
        <dbReference type="Pfam" id="PF07624"/>
    </source>
</evidence>
<name>A0A517QYS3_9PLAN</name>
<feature type="domain" description="Cytochrome C Planctomycete-type" evidence="6">
    <location>
        <begin position="48"/>
        <end position="95"/>
    </location>
</feature>
<organism evidence="8 9">
    <name type="scientific">Stratiformator vulcanicus</name>
    <dbReference type="NCBI Taxonomy" id="2527980"/>
    <lineage>
        <taxon>Bacteria</taxon>
        <taxon>Pseudomonadati</taxon>
        <taxon>Planctomycetota</taxon>
        <taxon>Planctomycetia</taxon>
        <taxon>Planctomycetales</taxon>
        <taxon>Planctomycetaceae</taxon>
        <taxon>Stratiformator</taxon>
    </lineage>
</organism>
<dbReference type="Pfam" id="PF07635">
    <property type="entry name" value="PSCyt1"/>
    <property type="match status" value="1"/>
</dbReference>
<dbReference type="Pfam" id="PF07626">
    <property type="entry name" value="PSD3"/>
    <property type="match status" value="1"/>
</dbReference>
<evidence type="ECO:0000259" key="4">
    <source>
        <dbReference type="Pfam" id="PF07627"/>
    </source>
</evidence>
<dbReference type="Pfam" id="PF07631">
    <property type="entry name" value="PSD4"/>
    <property type="match status" value="1"/>
</dbReference>
<dbReference type="PANTHER" id="PTHR35889">
    <property type="entry name" value="CYCLOINULO-OLIGOSACCHARIDE FRUCTANOTRANSFERASE-RELATED"/>
    <property type="match status" value="1"/>
</dbReference>
<sequence precursor="true">MRLPFFRPIICLALLMVLVATPAIADSSSNKSASLFDADVARILANRCLQCHDSASAKGGVDLSRRAAAIESGALVPGKPADSQVWESVVNGEMPKGSDPIPKHEADAIKRWIDDGAAYTVDWIDPVVYGRGSDSSRRWVRRLTRAEYVATVKATLGVDLTDEAKELLPPDLRADGFSNTAYNLGVDMQHIDGYAKLAEIAVERTDISKFARRFEKKRLMIDKVMRPLIGKMGRVLLRGPLDEWEVDQYRGLTTTVASAGGNFDDAVAITIEAMLQSPRFLYRMERQHEKDGRAKLNDYEVASRLSYFIWGGPPDEQLLDAAEKGNLSNRKSIETEVRRMLKDPRATEQTRQFISEWINLSRLGNLQPDRDHYPDWNDELASDMRTETLRFAEEVLWADDRPLSDLFDAQFTYLTPTLAKHYGIKPTGEGLRRYDLEDVPSRGGLFTQGSVLTIGGDEASMVARGLFVLHDVLRGAVKDPPPCVDTTPVPTEPGRSNRSIAEARIKNEACGGCHKRFEPLAFGLEQFDGLGRHASRDRHGNTLREDGTVLFPGDAKATPFESTAELSQLLSESDRVRETLTWKFIQFALGRMPTGTEAPLVRDVHQRAWQSGGTYQDLVVALATSDLILTAQSETEE</sequence>
<evidence type="ECO:0000256" key="1">
    <source>
        <dbReference type="SAM" id="SignalP"/>
    </source>
</evidence>
<dbReference type="InterPro" id="IPR011478">
    <property type="entry name" value="DUF1585"/>
</dbReference>
<dbReference type="Pfam" id="PF07627">
    <property type="entry name" value="PSCyt3"/>
    <property type="match status" value="1"/>
</dbReference>
<dbReference type="PANTHER" id="PTHR35889:SF3">
    <property type="entry name" value="F-BOX DOMAIN-CONTAINING PROTEIN"/>
    <property type="match status" value="1"/>
</dbReference>
<feature type="domain" description="DUF1592" evidence="5">
    <location>
        <begin position="296"/>
        <end position="424"/>
    </location>
</feature>
<dbReference type="Pfam" id="PF07637">
    <property type="entry name" value="PSD5"/>
    <property type="match status" value="1"/>
</dbReference>
<reference evidence="8 9" key="1">
    <citation type="submission" date="2019-02" db="EMBL/GenBank/DDBJ databases">
        <title>Deep-cultivation of Planctomycetes and their phenomic and genomic characterization uncovers novel biology.</title>
        <authorList>
            <person name="Wiegand S."/>
            <person name="Jogler M."/>
            <person name="Boedeker C."/>
            <person name="Pinto D."/>
            <person name="Vollmers J."/>
            <person name="Rivas-Marin E."/>
            <person name="Kohn T."/>
            <person name="Peeters S.H."/>
            <person name="Heuer A."/>
            <person name="Rast P."/>
            <person name="Oberbeckmann S."/>
            <person name="Bunk B."/>
            <person name="Jeske O."/>
            <person name="Meyerdierks A."/>
            <person name="Storesund J.E."/>
            <person name="Kallscheuer N."/>
            <person name="Luecker S."/>
            <person name="Lage O.M."/>
            <person name="Pohl T."/>
            <person name="Merkel B.J."/>
            <person name="Hornburger P."/>
            <person name="Mueller R.-W."/>
            <person name="Bruemmer F."/>
            <person name="Labrenz M."/>
            <person name="Spormann A.M."/>
            <person name="Op den Camp H."/>
            <person name="Overmann J."/>
            <person name="Amann R."/>
            <person name="Jetten M.S.M."/>
            <person name="Mascher T."/>
            <person name="Medema M.H."/>
            <person name="Devos D.P."/>
            <person name="Kaster A.-K."/>
            <person name="Ovreas L."/>
            <person name="Rohde M."/>
            <person name="Galperin M.Y."/>
            <person name="Jogler C."/>
        </authorList>
    </citation>
    <scope>NUCLEOTIDE SEQUENCE [LARGE SCALE GENOMIC DNA]</scope>
    <source>
        <strain evidence="8 9">Pan189</strain>
    </source>
</reference>
<feature type="domain" description="DUF1585" evidence="2">
    <location>
        <begin position="558"/>
        <end position="627"/>
    </location>
</feature>
<evidence type="ECO:0000313" key="8">
    <source>
        <dbReference type="EMBL" id="QDT36795.1"/>
    </source>
</evidence>
<dbReference type="EMBL" id="CP036268">
    <property type="protein sequence ID" value="QDT36795.1"/>
    <property type="molecule type" value="Genomic_DNA"/>
</dbReference>
<dbReference type="AlphaFoldDB" id="A0A517QYS3"/>
<dbReference type="InterPro" id="IPR013042">
    <property type="entry name" value="DUF1592"/>
</dbReference>
<keyword evidence="1" id="KW-0732">Signal</keyword>
<feature type="domain" description="DUF1587" evidence="3">
    <location>
        <begin position="141"/>
        <end position="204"/>
    </location>
</feature>
<feature type="signal peptide" evidence="1">
    <location>
        <begin position="1"/>
        <end position="25"/>
    </location>
</feature>
<dbReference type="Proteomes" id="UP000317318">
    <property type="component" value="Chromosome"/>
</dbReference>
<dbReference type="OrthoDB" id="175242at2"/>
<evidence type="ECO:0000259" key="6">
    <source>
        <dbReference type="Pfam" id="PF07635"/>
    </source>
</evidence>
<dbReference type="InterPro" id="IPR013036">
    <property type="entry name" value="DUF1587"/>
</dbReference>
<feature type="domain" description="DUF1595" evidence="7">
    <location>
        <begin position="227"/>
        <end position="285"/>
    </location>
</feature>
<evidence type="ECO:0000259" key="3">
    <source>
        <dbReference type="Pfam" id="PF07626"/>
    </source>
</evidence>
<keyword evidence="9" id="KW-1185">Reference proteome</keyword>
<accession>A0A517QYS3</accession>
<evidence type="ECO:0000259" key="7">
    <source>
        <dbReference type="Pfam" id="PF07637"/>
    </source>
</evidence>
<gene>
    <name evidence="8" type="ORF">Pan189_11580</name>
</gene>